<dbReference type="InterPro" id="IPR029261">
    <property type="entry name" value="Transposase_Znf"/>
</dbReference>
<accession>A0A9W5VIE1</accession>
<organism evidence="2 3">
    <name type="scientific">Bacillus cereus HuB4-4</name>
    <dbReference type="NCBI Taxonomy" id="1053211"/>
    <lineage>
        <taxon>Bacteria</taxon>
        <taxon>Bacillati</taxon>
        <taxon>Bacillota</taxon>
        <taxon>Bacilli</taxon>
        <taxon>Bacillales</taxon>
        <taxon>Bacillaceae</taxon>
        <taxon>Bacillus</taxon>
        <taxon>Bacillus cereus group</taxon>
    </lineage>
</organism>
<comment type="caution">
    <text evidence="2">The sequence shown here is derived from an EMBL/GenBank/DDBJ whole genome shotgun (WGS) entry which is preliminary data.</text>
</comment>
<name>A0A9W5VIE1_BACCE</name>
<proteinExistence type="predicted"/>
<protein>
    <recommendedName>
        <fullName evidence="1">Transposase IS204/IS1001/IS1096/IS1165 zinc-finger domain-containing protein</fullName>
    </recommendedName>
</protein>
<dbReference type="AlphaFoldDB" id="A0A9W5VIE1"/>
<evidence type="ECO:0000313" key="2">
    <source>
        <dbReference type="EMBL" id="EOP79358.1"/>
    </source>
</evidence>
<sequence length="225" mass="26050">MNAVLTEEKLVNKQEQLESKLWELLLLGETNGDVKESIENIKKSGSYELLGSCFCNHYIDIIKEKEWKIMLEISWSAPGTFLILKDIYPMEDHLRLTIESTQRSHSCPTCHYRSSRPHSRYTRLIQDLPLSDQSIKLLLLSRKWFCDSLTCPVKVFTERYDWLASNGRRTIRAEEVLRKIAFSTSCLAGEKVAQAMHLPVTHDVLLAIIHKTNIEVEVSPFCRNR</sequence>
<feature type="domain" description="Transposase IS204/IS1001/IS1096/IS1165 zinc-finger" evidence="1">
    <location>
        <begin position="104"/>
        <end position="147"/>
    </location>
</feature>
<dbReference type="RefSeq" id="WP_016099412.1">
    <property type="nucleotide sequence ID" value="NZ_KB976546.1"/>
</dbReference>
<dbReference type="Pfam" id="PF14690">
    <property type="entry name" value="Zn_ribbon_ISL3"/>
    <property type="match status" value="1"/>
</dbReference>
<gene>
    <name evidence="2" type="ORF">IGM_06337</name>
</gene>
<reference evidence="2 3" key="1">
    <citation type="submission" date="2012-12" db="EMBL/GenBank/DDBJ databases">
        <title>The Genome Sequence of Bacillus cereus HuB4-4.</title>
        <authorList>
            <consortium name="The Broad Institute Genome Sequencing Platform"/>
            <consortium name="The Broad Institute Genome Sequencing Center for Infectious Disease"/>
            <person name="Feldgarden M."/>
            <person name="Van der Auwera G.A."/>
            <person name="Mahillon J."/>
            <person name="Duprez V."/>
            <person name="Timmery S."/>
            <person name="Mattelet C."/>
            <person name="Dierick K."/>
            <person name="Sun M."/>
            <person name="Yu Z."/>
            <person name="Zhu L."/>
            <person name="Hu X."/>
            <person name="Shank E.B."/>
            <person name="Swiecicka I."/>
            <person name="Hansen B.M."/>
            <person name="Andrup L."/>
            <person name="Walker B."/>
            <person name="Young S.K."/>
            <person name="Zeng Q."/>
            <person name="Gargeya S."/>
            <person name="Fitzgerald M."/>
            <person name="Haas B."/>
            <person name="Abouelleil A."/>
            <person name="Alvarado L."/>
            <person name="Arachchi H.M."/>
            <person name="Berlin A.M."/>
            <person name="Chapman S.B."/>
            <person name="Dewar J."/>
            <person name="Goldberg J."/>
            <person name="Griggs A."/>
            <person name="Gujja S."/>
            <person name="Hansen M."/>
            <person name="Howarth C."/>
            <person name="Imamovic A."/>
            <person name="Larimer J."/>
            <person name="McCowan C."/>
            <person name="Murphy C."/>
            <person name="Neiman D."/>
            <person name="Pearson M."/>
            <person name="Priest M."/>
            <person name="Roberts A."/>
            <person name="Saif S."/>
            <person name="Shea T."/>
            <person name="Sisk P."/>
            <person name="Sykes S."/>
            <person name="Wortman J."/>
            <person name="Nusbaum C."/>
            <person name="Birren B."/>
        </authorList>
    </citation>
    <scope>NUCLEOTIDE SEQUENCE [LARGE SCALE GENOMIC DNA]</scope>
    <source>
        <strain evidence="2 3">HuB4-4</strain>
    </source>
</reference>
<evidence type="ECO:0000313" key="3">
    <source>
        <dbReference type="Proteomes" id="UP000014009"/>
    </source>
</evidence>
<dbReference type="EMBL" id="AHEF01000102">
    <property type="protein sequence ID" value="EOP79358.1"/>
    <property type="molecule type" value="Genomic_DNA"/>
</dbReference>
<evidence type="ECO:0000259" key="1">
    <source>
        <dbReference type="Pfam" id="PF14690"/>
    </source>
</evidence>
<dbReference type="Proteomes" id="UP000014009">
    <property type="component" value="Unassembled WGS sequence"/>
</dbReference>